<evidence type="ECO:0000256" key="5">
    <source>
        <dbReference type="ARBA" id="ARBA00022741"/>
    </source>
</evidence>
<evidence type="ECO:0000256" key="3">
    <source>
        <dbReference type="ARBA" id="ARBA00022597"/>
    </source>
</evidence>
<protein>
    <submittedName>
        <fullName evidence="10">Sugar ABC transporter ATP-binding protein</fullName>
    </submittedName>
</protein>
<feature type="domain" description="ABC transporter" evidence="9">
    <location>
        <begin position="264"/>
        <end position="509"/>
    </location>
</feature>
<dbReference type="SMART" id="SM00382">
    <property type="entry name" value="AAA"/>
    <property type="match status" value="2"/>
</dbReference>
<dbReference type="PANTHER" id="PTHR43790">
    <property type="entry name" value="CARBOHYDRATE TRANSPORT ATP-BINDING PROTEIN MG119-RELATED"/>
    <property type="match status" value="1"/>
</dbReference>
<keyword evidence="6 10" id="KW-0067">ATP-binding</keyword>
<evidence type="ECO:0000259" key="9">
    <source>
        <dbReference type="PROSITE" id="PS50893"/>
    </source>
</evidence>
<organism evidence="10 11">
    <name type="scientific">Catenulispora yoronensis</name>
    <dbReference type="NCBI Taxonomy" id="450799"/>
    <lineage>
        <taxon>Bacteria</taxon>
        <taxon>Bacillati</taxon>
        <taxon>Actinomycetota</taxon>
        <taxon>Actinomycetes</taxon>
        <taxon>Catenulisporales</taxon>
        <taxon>Catenulisporaceae</taxon>
        <taxon>Catenulispora</taxon>
    </lineage>
</organism>
<keyword evidence="5" id="KW-0547">Nucleotide-binding</keyword>
<keyword evidence="3" id="KW-0762">Sugar transport</keyword>
<keyword evidence="4" id="KW-0677">Repeat</keyword>
<keyword evidence="8" id="KW-0472">Membrane</keyword>
<keyword evidence="2" id="KW-1003">Cell membrane</keyword>
<keyword evidence="11" id="KW-1185">Reference proteome</keyword>
<name>A0ABN2TME4_9ACTN</name>
<dbReference type="InterPro" id="IPR050107">
    <property type="entry name" value="ABC_carbohydrate_import_ATPase"/>
</dbReference>
<dbReference type="EMBL" id="BAAAQN010000003">
    <property type="protein sequence ID" value="GAA2014348.1"/>
    <property type="molecule type" value="Genomic_DNA"/>
</dbReference>
<sequence length="511" mass="53394">MAAPAPAVPAAPAAPAIAVGNVSKSFGGIPAVAGVSFTVSGGEVVALAGENGAGKSTVKNIIGGILRPDSGQVSFGGVPAGAGVGGAKHSGVATVHQETSLFPDLTVAENILINRLRTPGRPTVRPGHLRGVAGPLLRRVGAGFGPEALVRDLSAGQRQLVEIAKALASDPRAIVFDEPTASLNLAERELVMRIVEQLRADGVAVLYISHYLEEIARLSQRVVVMRDGRVVADRPTAELDRPALESLMVGRELAHGYPPLPRPGSVPTLAVRGLGDGDRVSGVSFDIARGEVFGLAGLMGSGRTEVARAVFGLAGGPGHVELDGRRLRRGDVRAGIAAGMAFVTEDRRHEGLFLERPIRESLSLVGLDTVRHRRRLGWLDRGGERRLTDDLAGRVRLTARGGLGADGGSLSGGNQQKVVLGKWLVRPPRLIILDEPTRGIDVGAKAEIHRLLVDLAHGGTSILLISSEMEEVLGLSHRVGVMHDGRLAGILDRARATQEAVIRLATGGGVR</sequence>
<proteinExistence type="predicted"/>
<feature type="domain" description="ABC transporter" evidence="9">
    <location>
        <begin position="17"/>
        <end position="252"/>
    </location>
</feature>
<evidence type="ECO:0000256" key="8">
    <source>
        <dbReference type="ARBA" id="ARBA00023136"/>
    </source>
</evidence>
<dbReference type="PANTHER" id="PTHR43790:SF3">
    <property type="entry name" value="D-ALLOSE IMPORT ATP-BINDING PROTEIN ALSA-RELATED"/>
    <property type="match status" value="1"/>
</dbReference>
<evidence type="ECO:0000256" key="6">
    <source>
        <dbReference type="ARBA" id="ARBA00022840"/>
    </source>
</evidence>
<keyword evidence="1" id="KW-0813">Transport</keyword>
<dbReference type="CDD" id="cd03216">
    <property type="entry name" value="ABC_Carb_Monos_I"/>
    <property type="match status" value="1"/>
</dbReference>
<accession>A0ABN2TME4</accession>
<comment type="caution">
    <text evidence="10">The sequence shown here is derived from an EMBL/GenBank/DDBJ whole genome shotgun (WGS) entry which is preliminary data.</text>
</comment>
<dbReference type="SUPFAM" id="SSF52540">
    <property type="entry name" value="P-loop containing nucleoside triphosphate hydrolases"/>
    <property type="match status" value="2"/>
</dbReference>
<dbReference type="InterPro" id="IPR027417">
    <property type="entry name" value="P-loop_NTPase"/>
</dbReference>
<dbReference type="InterPro" id="IPR017871">
    <property type="entry name" value="ABC_transporter-like_CS"/>
</dbReference>
<dbReference type="Pfam" id="PF00005">
    <property type="entry name" value="ABC_tran"/>
    <property type="match status" value="2"/>
</dbReference>
<evidence type="ECO:0000256" key="2">
    <source>
        <dbReference type="ARBA" id="ARBA00022475"/>
    </source>
</evidence>
<dbReference type="RefSeq" id="WP_344663960.1">
    <property type="nucleotide sequence ID" value="NZ_BAAAQN010000003.1"/>
</dbReference>
<dbReference type="InterPro" id="IPR003593">
    <property type="entry name" value="AAA+_ATPase"/>
</dbReference>
<dbReference type="GO" id="GO:0005524">
    <property type="term" value="F:ATP binding"/>
    <property type="evidence" value="ECO:0007669"/>
    <property type="project" value="UniProtKB-KW"/>
</dbReference>
<dbReference type="InterPro" id="IPR003439">
    <property type="entry name" value="ABC_transporter-like_ATP-bd"/>
</dbReference>
<evidence type="ECO:0000256" key="7">
    <source>
        <dbReference type="ARBA" id="ARBA00022967"/>
    </source>
</evidence>
<evidence type="ECO:0000256" key="1">
    <source>
        <dbReference type="ARBA" id="ARBA00022448"/>
    </source>
</evidence>
<dbReference type="Gene3D" id="3.40.50.300">
    <property type="entry name" value="P-loop containing nucleotide triphosphate hydrolases"/>
    <property type="match status" value="2"/>
</dbReference>
<dbReference type="Proteomes" id="UP001500751">
    <property type="component" value="Unassembled WGS sequence"/>
</dbReference>
<evidence type="ECO:0000313" key="11">
    <source>
        <dbReference type="Proteomes" id="UP001500751"/>
    </source>
</evidence>
<dbReference type="PROSITE" id="PS00211">
    <property type="entry name" value="ABC_TRANSPORTER_1"/>
    <property type="match status" value="2"/>
</dbReference>
<evidence type="ECO:0000256" key="4">
    <source>
        <dbReference type="ARBA" id="ARBA00022737"/>
    </source>
</evidence>
<dbReference type="CDD" id="cd03215">
    <property type="entry name" value="ABC_Carb_Monos_II"/>
    <property type="match status" value="1"/>
</dbReference>
<gene>
    <name evidence="10" type="ORF">GCM10009839_06560</name>
</gene>
<dbReference type="PROSITE" id="PS50893">
    <property type="entry name" value="ABC_TRANSPORTER_2"/>
    <property type="match status" value="2"/>
</dbReference>
<keyword evidence="7" id="KW-1278">Translocase</keyword>
<evidence type="ECO:0000313" key="10">
    <source>
        <dbReference type="EMBL" id="GAA2014348.1"/>
    </source>
</evidence>
<reference evidence="10 11" key="1">
    <citation type="journal article" date="2019" name="Int. J. Syst. Evol. Microbiol.">
        <title>The Global Catalogue of Microorganisms (GCM) 10K type strain sequencing project: providing services to taxonomists for standard genome sequencing and annotation.</title>
        <authorList>
            <consortium name="The Broad Institute Genomics Platform"/>
            <consortium name="The Broad Institute Genome Sequencing Center for Infectious Disease"/>
            <person name="Wu L."/>
            <person name="Ma J."/>
        </authorList>
    </citation>
    <scope>NUCLEOTIDE SEQUENCE [LARGE SCALE GENOMIC DNA]</scope>
    <source>
        <strain evidence="10 11">JCM 16014</strain>
    </source>
</reference>